<sequence>MDDVFDIPAKPWTGSTIKAMRDEIVRGGDSVPGLDYATVYAWYSQVLVNLVERLNAIDYTTLIGGQPDISFRVKTVDTLRDKLIRQDSTPLFRVHDIIGARITADMTLSQQNQVVDAVGALFPNHQVSDMREHPHSGYRAVHVIVRLPRGIFAEVQVRTMLQDAWANCYEAMGDRYGRLIRYGGYPESRNVKDLVVTMQQLSNAAMTLEEHPDDRWMAQVAELIVSLLRSSADYYRTLDPRQLDRFRALSDDAIKLIGQRREAADGGHGDPVQPEDGRQDRP</sequence>
<dbReference type="InterPro" id="IPR007685">
    <property type="entry name" value="RelA_SpoT"/>
</dbReference>
<name>A0A6N9Z5B6_9BIFI</name>
<accession>A0A6N9Z5B6</accession>
<dbReference type="RefSeq" id="WP_163231438.1">
    <property type="nucleotide sequence ID" value="NZ_WHZW01000014.1"/>
</dbReference>
<dbReference type="InterPro" id="IPR043519">
    <property type="entry name" value="NT_sf"/>
</dbReference>
<dbReference type="CDD" id="cd05399">
    <property type="entry name" value="NT_Rel-Spo_like"/>
    <property type="match status" value="1"/>
</dbReference>
<evidence type="ECO:0000256" key="1">
    <source>
        <dbReference type="SAM" id="MobiDB-lite"/>
    </source>
</evidence>
<reference evidence="3 4" key="1">
    <citation type="submission" date="2019-10" db="EMBL/GenBank/DDBJ databases">
        <title>Bifidobacterium from non-human primates.</title>
        <authorList>
            <person name="Modesto M."/>
        </authorList>
    </citation>
    <scope>NUCLEOTIDE SEQUENCE [LARGE SCALE GENOMIC DNA]</scope>
    <source>
        <strain evidence="3 4">TRE17</strain>
    </source>
</reference>
<protein>
    <recommendedName>
        <fullName evidence="2">RelA/SpoT domain-containing protein</fullName>
    </recommendedName>
</protein>
<dbReference type="EMBL" id="WHZW01000014">
    <property type="protein sequence ID" value="NEG89798.1"/>
    <property type="molecule type" value="Genomic_DNA"/>
</dbReference>
<evidence type="ECO:0000259" key="2">
    <source>
        <dbReference type="SMART" id="SM00954"/>
    </source>
</evidence>
<keyword evidence="4" id="KW-1185">Reference proteome</keyword>
<dbReference type="SUPFAM" id="SSF81301">
    <property type="entry name" value="Nucleotidyltransferase"/>
    <property type="match status" value="1"/>
</dbReference>
<dbReference type="Pfam" id="PF04607">
    <property type="entry name" value="RelA_SpoT"/>
    <property type="match status" value="1"/>
</dbReference>
<dbReference type="InterPro" id="IPR052366">
    <property type="entry name" value="GTP_Pyrophosphokinase"/>
</dbReference>
<organism evidence="3 4">
    <name type="scientific">Bifidobacterium aerophilum</name>
    <dbReference type="NCBI Taxonomy" id="1798155"/>
    <lineage>
        <taxon>Bacteria</taxon>
        <taxon>Bacillati</taxon>
        <taxon>Actinomycetota</taxon>
        <taxon>Actinomycetes</taxon>
        <taxon>Bifidobacteriales</taxon>
        <taxon>Bifidobacteriaceae</taxon>
        <taxon>Bifidobacterium</taxon>
    </lineage>
</organism>
<proteinExistence type="predicted"/>
<feature type="region of interest" description="Disordered" evidence="1">
    <location>
        <begin position="259"/>
        <end position="282"/>
    </location>
</feature>
<gene>
    <name evidence="3" type="ORF">GFD25_07350</name>
</gene>
<feature type="compositionally biased region" description="Basic and acidic residues" evidence="1">
    <location>
        <begin position="259"/>
        <end position="268"/>
    </location>
</feature>
<dbReference type="AlphaFoldDB" id="A0A6N9Z5B6"/>
<comment type="caution">
    <text evidence="3">The sequence shown here is derived from an EMBL/GenBank/DDBJ whole genome shotgun (WGS) entry which is preliminary data.</text>
</comment>
<dbReference type="Gene3D" id="3.30.460.10">
    <property type="entry name" value="Beta Polymerase, domain 2"/>
    <property type="match status" value="1"/>
</dbReference>
<dbReference type="Proteomes" id="UP000469194">
    <property type="component" value="Unassembled WGS sequence"/>
</dbReference>
<dbReference type="PANTHER" id="PTHR47837">
    <property type="entry name" value="GTP PYROPHOSPHOKINASE YJBM"/>
    <property type="match status" value="1"/>
</dbReference>
<dbReference type="GO" id="GO:0015969">
    <property type="term" value="P:guanosine tetraphosphate metabolic process"/>
    <property type="evidence" value="ECO:0007669"/>
    <property type="project" value="InterPro"/>
</dbReference>
<evidence type="ECO:0000313" key="3">
    <source>
        <dbReference type="EMBL" id="NEG89798.1"/>
    </source>
</evidence>
<feature type="domain" description="RelA/SpoT" evidence="2">
    <location>
        <begin position="71"/>
        <end position="180"/>
    </location>
</feature>
<dbReference type="SMART" id="SM00954">
    <property type="entry name" value="RelA_SpoT"/>
    <property type="match status" value="1"/>
</dbReference>
<dbReference type="PANTHER" id="PTHR47837:SF1">
    <property type="entry name" value="GTP PYROPHOSPHOKINASE YJBM"/>
    <property type="match status" value="1"/>
</dbReference>
<evidence type="ECO:0000313" key="4">
    <source>
        <dbReference type="Proteomes" id="UP000469194"/>
    </source>
</evidence>